<sequence length="203" mass="21591">MLTNMKKLILSIAILAVMTFAACSDDEKDYTPHYTICQHCDIPEEDGYEVCTGDNGNAYVGNADTGIETSHYFELFCDNVPEIPGGGGGTTYTDCVLCISDAHPEGVKICKGTNGNAFTFVGDTATDTGEAYATFLTSQNCTSAEPIEEDVPLTNCVTCMAEGINVGDICKGSNGHAYDGNTDTGQPYQDYINFLQMGGATCE</sequence>
<keyword evidence="3" id="KW-1185">Reference proteome</keyword>
<organism evidence="2 3">
    <name type="scientific">Flavobacterium album</name>
    <dbReference type="NCBI Taxonomy" id="2175091"/>
    <lineage>
        <taxon>Bacteria</taxon>
        <taxon>Pseudomonadati</taxon>
        <taxon>Bacteroidota</taxon>
        <taxon>Flavobacteriia</taxon>
        <taxon>Flavobacteriales</taxon>
        <taxon>Flavobacteriaceae</taxon>
        <taxon>Flavobacterium</taxon>
    </lineage>
</organism>
<evidence type="ECO:0000313" key="2">
    <source>
        <dbReference type="EMBL" id="AWH83645.1"/>
    </source>
</evidence>
<feature type="signal peptide" evidence="1">
    <location>
        <begin position="1"/>
        <end position="21"/>
    </location>
</feature>
<feature type="chain" id="PRO_5015571685" description="Lipoprotein" evidence="1">
    <location>
        <begin position="22"/>
        <end position="203"/>
    </location>
</feature>
<evidence type="ECO:0008006" key="4">
    <source>
        <dbReference type="Google" id="ProtNLM"/>
    </source>
</evidence>
<dbReference type="KEGG" id="falb:HYN59_00275"/>
<proteinExistence type="predicted"/>
<name>A0A2S1QTD9_9FLAO</name>
<dbReference type="PROSITE" id="PS51257">
    <property type="entry name" value="PROKAR_LIPOPROTEIN"/>
    <property type="match status" value="1"/>
</dbReference>
<dbReference type="EMBL" id="CP029186">
    <property type="protein sequence ID" value="AWH83645.1"/>
    <property type="molecule type" value="Genomic_DNA"/>
</dbReference>
<keyword evidence="1" id="KW-0732">Signal</keyword>
<gene>
    <name evidence="2" type="ORF">HYN59_00275</name>
</gene>
<dbReference type="AlphaFoldDB" id="A0A2S1QTD9"/>
<accession>A0A2S1QTD9</accession>
<evidence type="ECO:0000256" key="1">
    <source>
        <dbReference type="SAM" id="SignalP"/>
    </source>
</evidence>
<dbReference type="Proteomes" id="UP000244929">
    <property type="component" value="Chromosome"/>
</dbReference>
<evidence type="ECO:0000313" key="3">
    <source>
        <dbReference type="Proteomes" id="UP000244929"/>
    </source>
</evidence>
<reference evidence="2 3" key="1">
    <citation type="submission" date="2018-04" db="EMBL/GenBank/DDBJ databases">
        <title>Genome sequencing of Flavobacterium sp. HYN0059.</title>
        <authorList>
            <person name="Yi H."/>
            <person name="Baek C."/>
        </authorList>
    </citation>
    <scope>NUCLEOTIDE SEQUENCE [LARGE SCALE GENOMIC DNA]</scope>
    <source>
        <strain evidence="2 3">HYN0059</strain>
    </source>
</reference>
<protein>
    <recommendedName>
        <fullName evidence="4">Lipoprotein</fullName>
    </recommendedName>
</protein>